<evidence type="ECO:0000256" key="2">
    <source>
        <dbReference type="ARBA" id="ARBA00004922"/>
    </source>
</evidence>
<evidence type="ECO:0000256" key="7">
    <source>
        <dbReference type="ARBA" id="ARBA00022968"/>
    </source>
</evidence>
<evidence type="ECO:0000256" key="12">
    <source>
        <dbReference type="RuleBase" id="RU003832"/>
    </source>
</evidence>
<evidence type="ECO:0000256" key="3">
    <source>
        <dbReference type="ARBA" id="ARBA00008919"/>
    </source>
</evidence>
<comment type="subcellular location">
    <subcellularLocation>
        <location evidence="1 12">Golgi apparatus</location>
        <location evidence="1 12">Golgi stack membrane</location>
        <topology evidence="1 12">Single-pass type II membrane protein</topology>
    </subcellularLocation>
</comment>
<dbReference type="WBParaSite" id="ACRNAN_scaffold4955.g13652.t1">
    <property type="protein sequence ID" value="ACRNAN_scaffold4955.g13652.t1"/>
    <property type="gene ID" value="ACRNAN_scaffold4955.g13652"/>
</dbReference>
<keyword evidence="9 12" id="KW-0333">Golgi apparatus</keyword>
<keyword evidence="14" id="KW-1185">Reference proteome</keyword>
<dbReference type="AlphaFoldDB" id="A0A914E0H6"/>
<evidence type="ECO:0000256" key="11">
    <source>
        <dbReference type="ARBA" id="ARBA00023180"/>
    </source>
</evidence>
<keyword evidence="5 12" id="KW-0808">Transferase</keyword>
<evidence type="ECO:0000256" key="10">
    <source>
        <dbReference type="ARBA" id="ARBA00023136"/>
    </source>
</evidence>
<evidence type="ECO:0000259" key="13">
    <source>
        <dbReference type="Pfam" id="PF00852"/>
    </source>
</evidence>
<keyword evidence="4 12" id="KW-0328">Glycosyltransferase</keyword>
<dbReference type="GO" id="GO:0032580">
    <property type="term" value="C:Golgi cisterna membrane"/>
    <property type="evidence" value="ECO:0007669"/>
    <property type="project" value="UniProtKB-SubCell"/>
</dbReference>
<dbReference type="FunFam" id="3.40.50.11660:FF:000002">
    <property type="entry name" value="Alpha-(1,3)-fucosyltransferase"/>
    <property type="match status" value="1"/>
</dbReference>
<evidence type="ECO:0000256" key="4">
    <source>
        <dbReference type="ARBA" id="ARBA00022676"/>
    </source>
</evidence>
<evidence type="ECO:0000256" key="6">
    <source>
        <dbReference type="ARBA" id="ARBA00022692"/>
    </source>
</evidence>
<feature type="domain" description="Fucosyltransferase C-terminal" evidence="13">
    <location>
        <begin position="39"/>
        <end position="211"/>
    </location>
</feature>
<dbReference type="SUPFAM" id="SSF53756">
    <property type="entry name" value="UDP-Glycosyltransferase/glycogen phosphorylase"/>
    <property type="match status" value="1"/>
</dbReference>
<comment type="similarity">
    <text evidence="3 12">Belongs to the glycosyltransferase 10 family.</text>
</comment>
<keyword evidence="10" id="KW-0472">Membrane</keyword>
<keyword evidence="7" id="KW-0735">Signal-anchor</keyword>
<comment type="pathway">
    <text evidence="2">Protein modification; protein glycosylation.</text>
</comment>
<sequence>MTYRIDSDIFCPYDTLLPIKNDVNIEDVWKDSEVDSIIQKKRLPILWFVTHCQTDSGREKHVNELRRYIDVTQFGKCNDKECDEKCENNQIEEHFFYLSFENSVCDDYITEKFWRMKKLIVPIVLSRKAAENIVPNQYFIALDDFNNTFHLVENLQFLMKNTSLYKKYLSWYKYYKKTITPFGKTLEDCFCRLCGRISKPSTNQIMNIKEWWEDKAECKAYNTAQRSTVKFKSYSILCLLSLYLYGFYIE</sequence>
<dbReference type="Pfam" id="PF00852">
    <property type="entry name" value="Glyco_transf_10"/>
    <property type="match status" value="1"/>
</dbReference>
<evidence type="ECO:0000313" key="15">
    <source>
        <dbReference type="WBParaSite" id="ACRNAN_scaffold4955.g13652.t1"/>
    </source>
</evidence>
<reference evidence="15" key="1">
    <citation type="submission" date="2022-11" db="UniProtKB">
        <authorList>
            <consortium name="WormBaseParasite"/>
        </authorList>
    </citation>
    <scope>IDENTIFICATION</scope>
</reference>
<evidence type="ECO:0000256" key="9">
    <source>
        <dbReference type="ARBA" id="ARBA00023034"/>
    </source>
</evidence>
<dbReference type="InterPro" id="IPR001503">
    <property type="entry name" value="Glyco_trans_10"/>
</dbReference>
<protein>
    <recommendedName>
        <fullName evidence="12">Fucosyltransferase</fullName>
        <ecNumber evidence="12">2.4.1.-</ecNumber>
    </recommendedName>
</protein>
<dbReference type="Proteomes" id="UP000887540">
    <property type="component" value="Unplaced"/>
</dbReference>
<dbReference type="InterPro" id="IPR038577">
    <property type="entry name" value="GT10-like_C_sf"/>
</dbReference>
<name>A0A914E0H6_9BILA</name>
<keyword evidence="6 12" id="KW-0812">Transmembrane</keyword>
<keyword evidence="11" id="KW-0325">Glycoprotein</keyword>
<dbReference type="PANTHER" id="PTHR48438:SF1">
    <property type="entry name" value="ALPHA-(1,3)-FUCOSYLTRANSFERASE C-RELATED"/>
    <property type="match status" value="1"/>
</dbReference>
<evidence type="ECO:0000256" key="8">
    <source>
        <dbReference type="ARBA" id="ARBA00022989"/>
    </source>
</evidence>
<dbReference type="GO" id="GO:0008417">
    <property type="term" value="F:fucosyltransferase activity"/>
    <property type="evidence" value="ECO:0007669"/>
    <property type="project" value="InterPro"/>
</dbReference>
<dbReference type="InterPro" id="IPR055270">
    <property type="entry name" value="Glyco_tran_10_C"/>
</dbReference>
<accession>A0A914E0H6</accession>
<evidence type="ECO:0000313" key="14">
    <source>
        <dbReference type="Proteomes" id="UP000887540"/>
    </source>
</evidence>
<dbReference type="Gene3D" id="3.40.50.11660">
    <property type="entry name" value="Glycosyl transferase family 10, C-terminal domain"/>
    <property type="match status" value="1"/>
</dbReference>
<evidence type="ECO:0000256" key="1">
    <source>
        <dbReference type="ARBA" id="ARBA00004447"/>
    </source>
</evidence>
<keyword evidence="8" id="KW-1133">Transmembrane helix</keyword>
<organism evidence="14 15">
    <name type="scientific">Acrobeloides nanus</name>
    <dbReference type="NCBI Taxonomy" id="290746"/>
    <lineage>
        <taxon>Eukaryota</taxon>
        <taxon>Metazoa</taxon>
        <taxon>Ecdysozoa</taxon>
        <taxon>Nematoda</taxon>
        <taxon>Chromadorea</taxon>
        <taxon>Rhabditida</taxon>
        <taxon>Tylenchina</taxon>
        <taxon>Cephalobomorpha</taxon>
        <taxon>Cephaloboidea</taxon>
        <taxon>Cephalobidae</taxon>
        <taxon>Acrobeloides</taxon>
    </lineage>
</organism>
<dbReference type="EC" id="2.4.1.-" evidence="12"/>
<dbReference type="PANTHER" id="PTHR48438">
    <property type="entry name" value="ALPHA-(1,3)-FUCOSYLTRANSFERASE C-RELATED"/>
    <property type="match status" value="1"/>
</dbReference>
<proteinExistence type="inferred from homology"/>
<evidence type="ECO:0000256" key="5">
    <source>
        <dbReference type="ARBA" id="ARBA00022679"/>
    </source>
</evidence>